<accession>A0ABM1ZPE7</accession>
<sequence length="537" mass="61743">MKMMLPTDRSPQDEIQQRSSSVFLNIHTNEQILLANDCTDPIECKLSPFVHPSTPSGKSNIGKQEQMEISSMTMDNPLEDLLTKISSINPDIDFSLLKTKAFKRNLAEAIATDHRNSVFSFEPQFLVAPVPPDPAPPPIHISVTSNTWTKNYLVSKHTIILVIGKTIVGIEMDTFSLHHHVLTTSRPTCLQSKRLLLVLVEKYLHFVRLKMESNTAILSTFEYEMSDTTKLPKMSTEWSTNVYVDYLQFRAEIEKKRVSEDHVRYVCHCYWCSLRCSSDQFVCTKSSFVQLVYQQIVAVNCAHSDSTARIRESVKNRSSNALRYKSSLSTAVHSSLYCHRCRSRSSSRRFWQKRFREGRISVWYCETDRVSHYRQRERKTSFRSLSFKRNSFLRSSTIESKSRRMNDRTKNVSKKEGHAVQHLIKTLCTVDPRLPFPSVVMMVSMTDTLMLQIFSNVCEEMQSLMTVTPVTVPSLNIQQDARCYSDFHCYNNQDSLLDYNNLSTQVSEPDFDCGGHENCACSGDTCYTIEYAIFKII</sequence>
<keyword evidence="2" id="KW-1185">Reference proteome</keyword>
<dbReference type="GeneID" id="134287644"/>
<evidence type="ECO:0000313" key="2">
    <source>
        <dbReference type="Proteomes" id="UP000069940"/>
    </source>
</evidence>
<name>A0ABM1ZPE7_AEDAL</name>
<reference evidence="2" key="1">
    <citation type="journal article" date="2015" name="Proc. Natl. Acad. Sci. U.S.A.">
        <title>Genome sequence of the Asian Tiger mosquito, Aedes albopictus, reveals insights into its biology, genetics, and evolution.</title>
        <authorList>
            <person name="Chen X.G."/>
            <person name="Jiang X."/>
            <person name="Gu J."/>
            <person name="Xu M."/>
            <person name="Wu Y."/>
            <person name="Deng Y."/>
            <person name="Zhang C."/>
            <person name="Bonizzoni M."/>
            <person name="Dermauw W."/>
            <person name="Vontas J."/>
            <person name="Armbruster P."/>
            <person name="Huang X."/>
            <person name="Yang Y."/>
            <person name="Zhang H."/>
            <person name="He W."/>
            <person name="Peng H."/>
            <person name="Liu Y."/>
            <person name="Wu K."/>
            <person name="Chen J."/>
            <person name="Lirakis M."/>
            <person name="Topalis P."/>
            <person name="Van Leeuwen T."/>
            <person name="Hall A.B."/>
            <person name="Jiang X."/>
            <person name="Thorpe C."/>
            <person name="Mueller R.L."/>
            <person name="Sun C."/>
            <person name="Waterhouse R.M."/>
            <person name="Yan G."/>
            <person name="Tu Z.J."/>
            <person name="Fang X."/>
            <person name="James A.A."/>
        </authorList>
    </citation>
    <scope>NUCLEOTIDE SEQUENCE [LARGE SCALE GENOMIC DNA]</scope>
    <source>
        <strain evidence="2">Foshan</strain>
    </source>
</reference>
<reference evidence="1" key="2">
    <citation type="submission" date="2025-05" db="UniProtKB">
        <authorList>
            <consortium name="EnsemblMetazoa"/>
        </authorList>
    </citation>
    <scope>IDENTIFICATION</scope>
    <source>
        <strain evidence="1">Foshan</strain>
    </source>
</reference>
<organism evidence="1 2">
    <name type="scientific">Aedes albopictus</name>
    <name type="common">Asian tiger mosquito</name>
    <name type="synonym">Stegomyia albopicta</name>
    <dbReference type="NCBI Taxonomy" id="7160"/>
    <lineage>
        <taxon>Eukaryota</taxon>
        <taxon>Metazoa</taxon>
        <taxon>Ecdysozoa</taxon>
        <taxon>Arthropoda</taxon>
        <taxon>Hexapoda</taxon>
        <taxon>Insecta</taxon>
        <taxon>Pterygota</taxon>
        <taxon>Neoptera</taxon>
        <taxon>Endopterygota</taxon>
        <taxon>Diptera</taxon>
        <taxon>Nematocera</taxon>
        <taxon>Culicoidea</taxon>
        <taxon>Culicidae</taxon>
        <taxon>Culicinae</taxon>
        <taxon>Aedini</taxon>
        <taxon>Aedes</taxon>
        <taxon>Stegomyia</taxon>
    </lineage>
</organism>
<evidence type="ECO:0000313" key="1">
    <source>
        <dbReference type="EnsemblMetazoa" id="AALFPA23_020399.P30119"/>
    </source>
</evidence>
<protein>
    <submittedName>
        <fullName evidence="1">Uncharacterized protein</fullName>
    </submittedName>
</protein>
<dbReference type="RefSeq" id="XP_062705973.1">
    <property type="nucleotide sequence ID" value="XM_062849989.1"/>
</dbReference>
<dbReference type="Proteomes" id="UP000069940">
    <property type="component" value="Unassembled WGS sequence"/>
</dbReference>
<dbReference type="EnsemblMetazoa" id="AALFPA23_020399.R30119">
    <property type="protein sequence ID" value="AALFPA23_020399.P30119"/>
    <property type="gene ID" value="AALFPA23_020399"/>
</dbReference>
<proteinExistence type="predicted"/>